<feature type="transmembrane region" description="Helical" evidence="1">
    <location>
        <begin position="36"/>
        <end position="63"/>
    </location>
</feature>
<dbReference type="Proteomes" id="UP001234495">
    <property type="component" value="Unassembled WGS sequence"/>
</dbReference>
<keyword evidence="3" id="KW-1185">Reference proteome</keyword>
<organism evidence="2 3">
    <name type="scientific">Metabacillus malikii</name>
    <dbReference type="NCBI Taxonomy" id="1504265"/>
    <lineage>
        <taxon>Bacteria</taxon>
        <taxon>Bacillati</taxon>
        <taxon>Bacillota</taxon>
        <taxon>Bacilli</taxon>
        <taxon>Bacillales</taxon>
        <taxon>Bacillaceae</taxon>
        <taxon>Metabacillus</taxon>
    </lineage>
</organism>
<sequence length="71" mass="8647">MTRNFKLYFLGYFIYFPFIFIISFIIWMYLIRNHDLWTVFSDCTSIIGLYYLMTSVVFTLVFINSVSKEKD</sequence>
<feature type="transmembrane region" description="Helical" evidence="1">
    <location>
        <begin position="7"/>
        <end position="30"/>
    </location>
</feature>
<proteinExistence type="predicted"/>
<keyword evidence="1" id="KW-0812">Transmembrane</keyword>
<evidence type="ECO:0000313" key="3">
    <source>
        <dbReference type="Proteomes" id="UP001234495"/>
    </source>
</evidence>
<name>A0ABT9ZCZ8_9BACI</name>
<keyword evidence="1" id="KW-0472">Membrane</keyword>
<keyword evidence="1" id="KW-1133">Transmembrane helix</keyword>
<accession>A0ABT9ZCZ8</accession>
<dbReference type="EMBL" id="JAUSUD010000004">
    <property type="protein sequence ID" value="MDQ0230140.1"/>
    <property type="molecule type" value="Genomic_DNA"/>
</dbReference>
<evidence type="ECO:0000313" key="2">
    <source>
        <dbReference type="EMBL" id="MDQ0230140.1"/>
    </source>
</evidence>
<reference evidence="2 3" key="1">
    <citation type="submission" date="2023-07" db="EMBL/GenBank/DDBJ databases">
        <title>Genomic Encyclopedia of Type Strains, Phase IV (KMG-IV): sequencing the most valuable type-strain genomes for metagenomic binning, comparative biology and taxonomic classification.</title>
        <authorList>
            <person name="Goeker M."/>
        </authorList>
    </citation>
    <scope>NUCLEOTIDE SEQUENCE [LARGE SCALE GENOMIC DNA]</scope>
    <source>
        <strain evidence="2 3">DSM 29005</strain>
    </source>
</reference>
<comment type="caution">
    <text evidence="2">The sequence shown here is derived from an EMBL/GenBank/DDBJ whole genome shotgun (WGS) entry which is preliminary data.</text>
</comment>
<gene>
    <name evidence="2" type="ORF">J2S19_001392</name>
</gene>
<protein>
    <submittedName>
        <fullName evidence="2">TRAP-type mannitol/chloroaromatic compound transport system permease small subunit</fullName>
    </submittedName>
</protein>
<evidence type="ECO:0000256" key="1">
    <source>
        <dbReference type="SAM" id="Phobius"/>
    </source>
</evidence>